<proteinExistence type="predicted"/>
<dbReference type="SUPFAM" id="SSF100985">
    <property type="entry name" value="Sporulation inhibitor Sda"/>
    <property type="match status" value="1"/>
</dbReference>
<dbReference type="RefSeq" id="WP_039238355.1">
    <property type="nucleotide sequence ID" value="NZ_JWIQ02000040.1"/>
</dbReference>
<evidence type="ECO:0008006" key="3">
    <source>
        <dbReference type="Google" id="ProtNLM"/>
    </source>
</evidence>
<name>A0A0F5I0K3_BACTR</name>
<dbReference type="AlphaFoldDB" id="A0A0F5I0K3"/>
<dbReference type="InterPro" id="IPR015064">
    <property type="entry name" value="Sda"/>
</dbReference>
<sequence>MKIMSNEMLVAAYRDAKSKGQDADWIRMLQSEVQKRGLNLPKG</sequence>
<dbReference type="Proteomes" id="UP000031563">
    <property type="component" value="Unassembled WGS sequence"/>
</dbReference>
<dbReference type="Gene3D" id="1.10.287.1100">
    <property type="entry name" value="Sporulation inhibitor A"/>
    <property type="match status" value="1"/>
</dbReference>
<dbReference type="InterPro" id="IPR036916">
    <property type="entry name" value="Sda_sf"/>
</dbReference>
<organism evidence="1 2">
    <name type="scientific">Bacillus thermotolerans</name>
    <name type="common">Quasibacillus thermotolerans</name>
    <dbReference type="NCBI Taxonomy" id="1221996"/>
    <lineage>
        <taxon>Bacteria</taxon>
        <taxon>Bacillati</taxon>
        <taxon>Bacillota</taxon>
        <taxon>Bacilli</taxon>
        <taxon>Bacillales</taxon>
        <taxon>Bacillaceae</taxon>
        <taxon>Bacillus</taxon>
    </lineage>
</organism>
<gene>
    <name evidence="1" type="ORF">QY95_02466</name>
</gene>
<reference evidence="1" key="1">
    <citation type="submission" date="2015-02" db="EMBL/GenBank/DDBJ databases">
        <title>Genome Assembly of Bacillaceae bacterium MTCC 8252.</title>
        <authorList>
            <person name="Verma A."/>
            <person name="Khatri I."/>
            <person name="Mual P."/>
            <person name="Subramanian S."/>
            <person name="Krishnamurthi S."/>
        </authorList>
    </citation>
    <scope>NUCLEOTIDE SEQUENCE [LARGE SCALE GENOMIC DNA]</scope>
    <source>
        <strain evidence="1">MTCC 8252</strain>
    </source>
</reference>
<keyword evidence="2" id="KW-1185">Reference proteome</keyword>
<evidence type="ECO:0000313" key="1">
    <source>
        <dbReference type="EMBL" id="KKB39026.1"/>
    </source>
</evidence>
<accession>A0A0F5I0K3</accession>
<protein>
    <recommendedName>
        <fullName evidence="3">Sporulation histidine kinase inhibitor Sda</fullName>
    </recommendedName>
</protein>
<comment type="caution">
    <text evidence="1">The sequence shown here is derived from an EMBL/GenBank/DDBJ whole genome shotgun (WGS) entry which is preliminary data.</text>
</comment>
<dbReference type="Pfam" id="PF08970">
    <property type="entry name" value="Sda"/>
    <property type="match status" value="1"/>
</dbReference>
<evidence type="ECO:0000313" key="2">
    <source>
        <dbReference type="Proteomes" id="UP000031563"/>
    </source>
</evidence>
<accession>A0A0F5HQV4</accession>
<dbReference type="EMBL" id="JWIR02000043">
    <property type="protein sequence ID" value="KKB39026.1"/>
    <property type="molecule type" value="Genomic_DNA"/>
</dbReference>
<dbReference type="OrthoDB" id="2972720at2"/>